<dbReference type="InterPro" id="IPR052158">
    <property type="entry name" value="INH-QAR"/>
</dbReference>
<proteinExistence type="predicted"/>
<organism evidence="5 6">
    <name type="scientific">Pasteurella testudinis DSM 23072</name>
    <dbReference type="NCBI Taxonomy" id="1122938"/>
    <lineage>
        <taxon>Bacteria</taxon>
        <taxon>Pseudomonadati</taxon>
        <taxon>Pseudomonadota</taxon>
        <taxon>Gammaproteobacteria</taxon>
        <taxon>Pasteurellales</taxon>
        <taxon>Pasteurellaceae</taxon>
        <taxon>Pasteurella</taxon>
    </lineage>
</organism>
<dbReference type="Pfam" id="PF01965">
    <property type="entry name" value="DJ-1_PfpI"/>
    <property type="match status" value="1"/>
</dbReference>
<dbReference type="Pfam" id="PF12833">
    <property type="entry name" value="HTH_18"/>
    <property type="match status" value="1"/>
</dbReference>
<dbReference type="CDD" id="cd03137">
    <property type="entry name" value="GATase1_AraC_1"/>
    <property type="match status" value="1"/>
</dbReference>
<evidence type="ECO:0000259" key="4">
    <source>
        <dbReference type="PROSITE" id="PS01124"/>
    </source>
</evidence>
<dbReference type="AlphaFoldDB" id="A0A1W1V6F1"/>
<feature type="domain" description="HTH araC/xylS-type" evidence="4">
    <location>
        <begin position="214"/>
        <end position="312"/>
    </location>
</feature>
<dbReference type="PANTHER" id="PTHR43130:SF3">
    <property type="entry name" value="HTH-TYPE TRANSCRIPTIONAL REGULATOR RV1931C"/>
    <property type="match status" value="1"/>
</dbReference>
<dbReference type="STRING" id="1122938.SAMN05660772_01262"/>
<dbReference type="InterPro" id="IPR009057">
    <property type="entry name" value="Homeodomain-like_sf"/>
</dbReference>
<dbReference type="InterPro" id="IPR029062">
    <property type="entry name" value="Class_I_gatase-like"/>
</dbReference>
<dbReference type="Gene3D" id="3.40.50.880">
    <property type="match status" value="1"/>
</dbReference>
<dbReference type="SMART" id="SM00342">
    <property type="entry name" value="HTH_ARAC"/>
    <property type="match status" value="1"/>
</dbReference>
<dbReference type="PRINTS" id="PR00032">
    <property type="entry name" value="HTHARAC"/>
</dbReference>
<dbReference type="SUPFAM" id="SSF52317">
    <property type="entry name" value="Class I glutamine amidotransferase-like"/>
    <property type="match status" value="1"/>
</dbReference>
<evidence type="ECO:0000256" key="2">
    <source>
        <dbReference type="ARBA" id="ARBA00023125"/>
    </source>
</evidence>
<keyword evidence="1" id="KW-0805">Transcription regulation</keyword>
<dbReference type="PROSITE" id="PS01124">
    <property type="entry name" value="HTH_ARAC_FAMILY_2"/>
    <property type="match status" value="1"/>
</dbReference>
<keyword evidence="3" id="KW-0804">Transcription</keyword>
<evidence type="ECO:0000313" key="6">
    <source>
        <dbReference type="Proteomes" id="UP000192408"/>
    </source>
</evidence>
<dbReference type="GO" id="GO:0043565">
    <property type="term" value="F:sequence-specific DNA binding"/>
    <property type="evidence" value="ECO:0007669"/>
    <property type="project" value="InterPro"/>
</dbReference>
<dbReference type="PANTHER" id="PTHR43130">
    <property type="entry name" value="ARAC-FAMILY TRANSCRIPTIONAL REGULATOR"/>
    <property type="match status" value="1"/>
</dbReference>
<dbReference type="InterPro" id="IPR020449">
    <property type="entry name" value="Tscrpt_reg_AraC-type_HTH"/>
</dbReference>
<keyword evidence="6" id="KW-1185">Reference proteome</keyword>
<evidence type="ECO:0000313" key="5">
    <source>
        <dbReference type="EMBL" id="SMB89009.1"/>
    </source>
</evidence>
<evidence type="ECO:0000256" key="3">
    <source>
        <dbReference type="ARBA" id="ARBA00023163"/>
    </source>
</evidence>
<evidence type="ECO:0000256" key="1">
    <source>
        <dbReference type="ARBA" id="ARBA00023015"/>
    </source>
</evidence>
<dbReference type="InterPro" id="IPR002818">
    <property type="entry name" value="DJ-1/PfpI"/>
</dbReference>
<reference evidence="6" key="1">
    <citation type="submission" date="2017-04" db="EMBL/GenBank/DDBJ databases">
        <authorList>
            <person name="Varghese N."/>
            <person name="Submissions S."/>
        </authorList>
    </citation>
    <scope>NUCLEOTIDE SEQUENCE [LARGE SCALE GENOMIC DNA]</scope>
    <source>
        <strain evidence="6">DSM 23072</strain>
    </source>
</reference>
<gene>
    <name evidence="5" type="ORF">SAMN05660772_01262</name>
</gene>
<sequence>MDLPKVVLYAYDRFNAFVFNAPQAIFHARYQGQKLFDVKTASLDGQAKQADVGLILPVDGGLDLLDTADMIVIAGWSDLAAVPDERLLAKLRQANAQGSQIVGLCYGTYALAYAGILDGRQAVTHWLAEQDFCRRFPQVRLDSNRLYLSDGNITTSAGAAAGLDCCLHLVRQRYGSKAANQLARTMVIPPHREGGQAQFIQQPMPKSTQDSQINQLLDYLREHLSEPHHIDALAARSHMSRSTFTRHFKHATGMSFAQWLIQARLARSQELLESSTLSVEQISAQTGFQNTAGFRQHFKQRFGVSPKQWRRVFGGE</sequence>
<keyword evidence="2" id="KW-0238">DNA-binding</keyword>
<dbReference type="InterPro" id="IPR018060">
    <property type="entry name" value="HTH_AraC"/>
</dbReference>
<name>A0A1W1V6F1_9PAST</name>
<dbReference type="GO" id="GO:0003700">
    <property type="term" value="F:DNA-binding transcription factor activity"/>
    <property type="evidence" value="ECO:0007669"/>
    <property type="project" value="InterPro"/>
</dbReference>
<dbReference type="PROSITE" id="PS00041">
    <property type="entry name" value="HTH_ARAC_FAMILY_1"/>
    <property type="match status" value="1"/>
</dbReference>
<dbReference type="SUPFAM" id="SSF46689">
    <property type="entry name" value="Homeodomain-like"/>
    <property type="match status" value="2"/>
</dbReference>
<dbReference type="Gene3D" id="1.10.10.60">
    <property type="entry name" value="Homeodomain-like"/>
    <property type="match status" value="2"/>
</dbReference>
<dbReference type="EMBL" id="FWWV01000057">
    <property type="protein sequence ID" value="SMB89009.1"/>
    <property type="molecule type" value="Genomic_DNA"/>
</dbReference>
<accession>A0A1W1V6F1</accession>
<dbReference type="InterPro" id="IPR018062">
    <property type="entry name" value="HTH_AraC-typ_CS"/>
</dbReference>
<protein>
    <submittedName>
        <fullName evidence="5">Transcriptional regulator, AraC family with amidase-like domain</fullName>
    </submittedName>
</protein>
<dbReference type="Proteomes" id="UP000192408">
    <property type="component" value="Unassembled WGS sequence"/>
</dbReference>
<dbReference type="RefSeq" id="WP_084257886.1">
    <property type="nucleotide sequence ID" value="NZ_FWWV01000057.1"/>
</dbReference>